<dbReference type="EMBL" id="CAUM01000003">
    <property type="protein sequence ID" value="CCV03063.1"/>
    <property type="molecule type" value="Genomic_DNA"/>
</dbReference>
<dbReference type="AlphaFoldDB" id="M5EFV0"/>
<sequence length="67" mass="7365">MACPGPHCIAEALKRNIANTSATDFVQGRTKKWLDRYPQFKGRLAPGNQGLLDMCSLRLAHLGRATP</sequence>
<evidence type="ECO:0000313" key="2">
    <source>
        <dbReference type="Proteomes" id="UP000012062"/>
    </source>
</evidence>
<proteinExistence type="predicted"/>
<protein>
    <submittedName>
        <fullName evidence="1">Uncharacterized protein</fullName>
    </submittedName>
</protein>
<name>M5EFV0_9HYPH</name>
<accession>M5EFV0</accession>
<reference evidence="1 2" key="1">
    <citation type="submission" date="2013-02" db="EMBL/GenBank/DDBJ databases">
        <authorList>
            <person name="Genoscope - CEA"/>
        </authorList>
    </citation>
    <scope>NUCLEOTIDE SEQUENCE [LARGE SCALE GENOMIC DNA]</scope>
    <source>
        <strain evidence="1 2">STM 2683</strain>
    </source>
</reference>
<organism evidence="1 2">
    <name type="scientific">Mesorhizobium metallidurans STM 2683</name>
    <dbReference type="NCBI Taxonomy" id="1297569"/>
    <lineage>
        <taxon>Bacteria</taxon>
        <taxon>Pseudomonadati</taxon>
        <taxon>Pseudomonadota</taxon>
        <taxon>Alphaproteobacteria</taxon>
        <taxon>Hyphomicrobiales</taxon>
        <taxon>Phyllobacteriaceae</taxon>
        <taxon>Mesorhizobium</taxon>
    </lineage>
</organism>
<gene>
    <name evidence="1" type="ORF">MESS2_1000077</name>
</gene>
<keyword evidence="2" id="KW-1185">Reference proteome</keyword>
<evidence type="ECO:0000313" key="1">
    <source>
        <dbReference type="EMBL" id="CCV03063.1"/>
    </source>
</evidence>
<dbReference type="Proteomes" id="UP000012062">
    <property type="component" value="Unassembled WGS sequence"/>
</dbReference>
<dbReference type="STRING" id="1297569.MESS2_1000077"/>
<comment type="caution">
    <text evidence="1">The sequence shown here is derived from an EMBL/GenBank/DDBJ whole genome shotgun (WGS) entry which is preliminary data.</text>
</comment>